<dbReference type="InterPro" id="IPR036693">
    <property type="entry name" value="TF_LuxR_autoind-bd_dom_sf"/>
</dbReference>
<dbReference type="RefSeq" id="WP_377212159.1">
    <property type="nucleotide sequence ID" value="NZ_JBHTJV010000005.1"/>
</dbReference>
<dbReference type="PRINTS" id="PR00038">
    <property type="entry name" value="HTHLUXR"/>
</dbReference>
<evidence type="ECO:0000313" key="5">
    <source>
        <dbReference type="EMBL" id="MFD0916300.1"/>
    </source>
</evidence>
<comment type="caution">
    <text evidence="5">The sequence shown here is derived from an EMBL/GenBank/DDBJ whole genome shotgun (WGS) entry which is preliminary data.</text>
</comment>
<evidence type="ECO:0000256" key="2">
    <source>
        <dbReference type="ARBA" id="ARBA00023125"/>
    </source>
</evidence>
<dbReference type="PROSITE" id="PS00622">
    <property type="entry name" value="HTH_LUXR_1"/>
    <property type="match status" value="1"/>
</dbReference>
<organism evidence="5 6">
    <name type="scientific">Pseudahrensia aquimaris</name>
    <dbReference type="NCBI Taxonomy" id="744461"/>
    <lineage>
        <taxon>Bacteria</taxon>
        <taxon>Pseudomonadati</taxon>
        <taxon>Pseudomonadota</taxon>
        <taxon>Alphaproteobacteria</taxon>
        <taxon>Hyphomicrobiales</taxon>
        <taxon>Ahrensiaceae</taxon>
        <taxon>Pseudahrensia</taxon>
    </lineage>
</organism>
<dbReference type="PANTHER" id="PTHR44688">
    <property type="entry name" value="DNA-BINDING TRANSCRIPTIONAL ACTIVATOR DEVR_DOSR"/>
    <property type="match status" value="1"/>
</dbReference>
<protein>
    <submittedName>
        <fullName evidence="5">Response regulator transcription factor</fullName>
    </submittedName>
</protein>
<dbReference type="CDD" id="cd06170">
    <property type="entry name" value="LuxR_C_like"/>
    <property type="match status" value="1"/>
</dbReference>
<keyword evidence="6" id="KW-1185">Reference proteome</keyword>
<dbReference type="SUPFAM" id="SSF46894">
    <property type="entry name" value="C-terminal effector domain of the bipartite response regulators"/>
    <property type="match status" value="1"/>
</dbReference>
<dbReference type="InterPro" id="IPR016032">
    <property type="entry name" value="Sig_transdc_resp-reg_C-effctor"/>
</dbReference>
<dbReference type="Pfam" id="PF03472">
    <property type="entry name" value="Autoind_bind"/>
    <property type="match status" value="1"/>
</dbReference>
<dbReference type="EMBL" id="JBHTJV010000005">
    <property type="protein sequence ID" value="MFD0916300.1"/>
    <property type="molecule type" value="Genomic_DNA"/>
</dbReference>
<dbReference type="Proteomes" id="UP001597101">
    <property type="component" value="Unassembled WGS sequence"/>
</dbReference>
<dbReference type="PANTHER" id="PTHR44688:SF16">
    <property type="entry name" value="DNA-BINDING TRANSCRIPTIONAL ACTIVATOR DEVR_DOSR"/>
    <property type="match status" value="1"/>
</dbReference>
<keyword evidence="3" id="KW-0804">Transcription</keyword>
<evidence type="ECO:0000256" key="1">
    <source>
        <dbReference type="ARBA" id="ARBA00023015"/>
    </source>
</evidence>
<evidence type="ECO:0000259" key="4">
    <source>
        <dbReference type="PROSITE" id="PS50043"/>
    </source>
</evidence>
<dbReference type="Pfam" id="PF00196">
    <property type="entry name" value="GerE"/>
    <property type="match status" value="1"/>
</dbReference>
<keyword evidence="1" id="KW-0805">Transcription regulation</keyword>
<dbReference type="InterPro" id="IPR036388">
    <property type="entry name" value="WH-like_DNA-bd_sf"/>
</dbReference>
<feature type="domain" description="HTH luxR-type" evidence="4">
    <location>
        <begin position="184"/>
        <end position="249"/>
    </location>
</feature>
<evidence type="ECO:0000256" key="3">
    <source>
        <dbReference type="ARBA" id="ARBA00023163"/>
    </source>
</evidence>
<proteinExistence type="predicted"/>
<accession>A0ABW3FDN0</accession>
<dbReference type="PROSITE" id="PS50043">
    <property type="entry name" value="HTH_LUXR_2"/>
    <property type="match status" value="1"/>
</dbReference>
<evidence type="ECO:0000313" key="6">
    <source>
        <dbReference type="Proteomes" id="UP001597101"/>
    </source>
</evidence>
<dbReference type="Gene3D" id="3.30.450.80">
    <property type="entry name" value="Transcription factor LuxR-like, autoinducer-binding domain"/>
    <property type="match status" value="1"/>
</dbReference>
<dbReference type="SUPFAM" id="SSF75516">
    <property type="entry name" value="Pheromone-binding domain of LuxR-like quorum-sensing transcription factors"/>
    <property type="match status" value="1"/>
</dbReference>
<reference evidence="6" key="1">
    <citation type="journal article" date="2019" name="Int. J. Syst. Evol. Microbiol.">
        <title>The Global Catalogue of Microorganisms (GCM) 10K type strain sequencing project: providing services to taxonomists for standard genome sequencing and annotation.</title>
        <authorList>
            <consortium name="The Broad Institute Genomics Platform"/>
            <consortium name="The Broad Institute Genome Sequencing Center for Infectious Disease"/>
            <person name="Wu L."/>
            <person name="Ma J."/>
        </authorList>
    </citation>
    <scope>NUCLEOTIDE SEQUENCE [LARGE SCALE GENOMIC DNA]</scope>
    <source>
        <strain evidence="6">CCUG 60023</strain>
    </source>
</reference>
<name>A0ABW3FDN0_9HYPH</name>
<dbReference type="InterPro" id="IPR005143">
    <property type="entry name" value="TF_LuxR_autoind-bd_dom"/>
</dbReference>
<dbReference type="InterPro" id="IPR000792">
    <property type="entry name" value="Tscrpt_reg_LuxR_C"/>
</dbReference>
<gene>
    <name evidence="5" type="ORF">ACFQ14_07775</name>
</gene>
<dbReference type="SMART" id="SM00421">
    <property type="entry name" value="HTH_LUXR"/>
    <property type="match status" value="1"/>
</dbReference>
<sequence length="253" mass="28619">MNNDFIDLLSGIANTPRDPWTPITTYFEKMGFPIVVWAGINTESQAPTGLMANFHDEWIEHYFSQEYMDADPWFGKLVKAERTINYSFDRRHEVFPEAGEQTFKMLGELWDMGLCTSHFPDTSKENGIASGFNLWSNIQEQELLTSIGERHGEFKVACALANNAILNAPLQGIDEMYGVTTYPIRGLGATLSTRELEALKHLSEGCRNDRIAEKMGISLPTVRFHFQNIRLKLKAQTREQALAIALTNGILKI</sequence>
<dbReference type="Gene3D" id="1.10.10.10">
    <property type="entry name" value="Winged helix-like DNA-binding domain superfamily/Winged helix DNA-binding domain"/>
    <property type="match status" value="1"/>
</dbReference>
<keyword evidence="2" id="KW-0238">DNA-binding</keyword>